<dbReference type="HOGENOM" id="CLU_1815746_0_0_1"/>
<sequence length="142" mass="15670">MGSWQNWRWLPSLITSSQYLGCLPATLGELDVVDWVPIDSAAKIVGDFTHTAAVRLQEGGENSMVYHAVDPNVIARDTLLPSIQPHLGIYAVVSSHEWVELLAESNERGSPENPASKLVPFCRSLVDSEMQVPLDTERSREA</sequence>
<dbReference type="InterPro" id="IPR051414">
    <property type="entry name" value="Adenylate-forming_Reductase"/>
</dbReference>
<dbReference type="AlphaFoldDB" id="N1PFE6"/>
<dbReference type="STRING" id="675120.N1PFE6"/>
<reference evidence="4 5" key="2">
    <citation type="journal article" date="2012" name="PLoS Pathog.">
        <title>Diverse lifestyles and strategies of plant pathogenesis encoded in the genomes of eighteen Dothideomycetes fungi.</title>
        <authorList>
            <person name="Ohm R.A."/>
            <person name="Feau N."/>
            <person name="Henrissat B."/>
            <person name="Schoch C.L."/>
            <person name="Horwitz B.A."/>
            <person name="Barry K.W."/>
            <person name="Condon B.J."/>
            <person name="Copeland A.C."/>
            <person name="Dhillon B."/>
            <person name="Glaser F."/>
            <person name="Hesse C.N."/>
            <person name="Kosti I."/>
            <person name="LaButti K."/>
            <person name="Lindquist E.A."/>
            <person name="Lucas S."/>
            <person name="Salamov A.A."/>
            <person name="Bradshaw R.E."/>
            <person name="Ciuffetti L."/>
            <person name="Hamelin R.C."/>
            <person name="Kema G.H.J."/>
            <person name="Lawrence C."/>
            <person name="Scott J.A."/>
            <person name="Spatafora J.W."/>
            <person name="Turgeon B.G."/>
            <person name="de Wit P.J.G.M."/>
            <person name="Zhong S."/>
            <person name="Goodwin S.B."/>
            <person name="Grigoriev I.V."/>
        </authorList>
    </citation>
    <scope>NUCLEOTIDE SEQUENCE [LARGE SCALE GENOMIC DNA]</scope>
    <source>
        <strain evidence="5">NZE10 / CBS 128990</strain>
    </source>
</reference>
<gene>
    <name evidence="4" type="ORF">DOTSEDRAFT_27428</name>
</gene>
<dbReference type="Proteomes" id="UP000016933">
    <property type="component" value="Unassembled WGS sequence"/>
</dbReference>
<feature type="signal peptide" evidence="3">
    <location>
        <begin position="1"/>
        <end position="28"/>
    </location>
</feature>
<reference evidence="5" key="1">
    <citation type="journal article" date="2012" name="PLoS Genet.">
        <title>The genomes of the fungal plant pathogens Cladosporium fulvum and Dothistroma septosporum reveal adaptation to different hosts and lifestyles but also signatures of common ancestry.</title>
        <authorList>
            <person name="de Wit P.J.G.M."/>
            <person name="van der Burgt A."/>
            <person name="Oekmen B."/>
            <person name="Stergiopoulos I."/>
            <person name="Abd-Elsalam K.A."/>
            <person name="Aerts A.L."/>
            <person name="Bahkali A.H."/>
            <person name="Beenen H.G."/>
            <person name="Chettri P."/>
            <person name="Cox M.P."/>
            <person name="Datema E."/>
            <person name="de Vries R.P."/>
            <person name="Dhillon B."/>
            <person name="Ganley A.R."/>
            <person name="Griffiths S.A."/>
            <person name="Guo Y."/>
            <person name="Hamelin R.C."/>
            <person name="Henrissat B."/>
            <person name="Kabir M.S."/>
            <person name="Jashni M.K."/>
            <person name="Kema G."/>
            <person name="Klaubauf S."/>
            <person name="Lapidus A."/>
            <person name="Levasseur A."/>
            <person name="Lindquist E."/>
            <person name="Mehrabi R."/>
            <person name="Ohm R.A."/>
            <person name="Owen T.J."/>
            <person name="Salamov A."/>
            <person name="Schwelm A."/>
            <person name="Schijlen E."/>
            <person name="Sun H."/>
            <person name="van den Burg H.A."/>
            <person name="van Ham R.C.H.J."/>
            <person name="Zhang S."/>
            <person name="Goodwin S.B."/>
            <person name="Grigoriev I.V."/>
            <person name="Collemare J."/>
            <person name="Bradshaw R.E."/>
        </authorList>
    </citation>
    <scope>NUCLEOTIDE SEQUENCE [LARGE SCALE GENOMIC DNA]</scope>
    <source>
        <strain evidence="5">NZE10 / CBS 128990</strain>
    </source>
</reference>
<keyword evidence="2" id="KW-0597">Phosphoprotein</keyword>
<dbReference type="PANTHER" id="PTHR43439">
    <property type="entry name" value="PHENYLACETATE-COENZYME A LIGASE"/>
    <property type="match status" value="1"/>
</dbReference>
<organism evidence="4 5">
    <name type="scientific">Dothistroma septosporum (strain NZE10 / CBS 128990)</name>
    <name type="common">Red band needle blight fungus</name>
    <name type="synonym">Mycosphaerella pini</name>
    <dbReference type="NCBI Taxonomy" id="675120"/>
    <lineage>
        <taxon>Eukaryota</taxon>
        <taxon>Fungi</taxon>
        <taxon>Dikarya</taxon>
        <taxon>Ascomycota</taxon>
        <taxon>Pezizomycotina</taxon>
        <taxon>Dothideomycetes</taxon>
        <taxon>Dothideomycetidae</taxon>
        <taxon>Mycosphaerellales</taxon>
        <taxon>Mycosphaerellaceae</taxon>
        <taxon>Dothistroma</taxon>
    </lineage>
</organism>
<feature type="chain" id="PRO_5004109346" evidence="3">
    <location>
        <begin position="29"/>
        <end position="142"/>
    </location>
</feature>
<dbReference type="EMBL" id="KB446543">
    <property type="protein sequence ID" value="EME40824.1"/>
    <property type="molecule type" value="Genomic_DNA"/>
</dbReference>
<evidence type="ECO:0000256" key="2">
    <source>
        <dbReference type="ARBA" id="ARBA00022553"/>
    </source>
</evidence>
<name>N1PFE6_DOTSN</name>
<keyword evidence="5" id="KW-1185">Reference proteome</keyword>
<dbReference type="PANTHER" id="PTHR43439:SF2">
    <property type="entry name" value="ENZYME, PUTATIVE (JCVI)-RELATED"/>
    <property type="match status" value="1"/>
</dbReference>
<accession>N1PFE6</accession>
<evidence type="ECO:0000256" key="1">
    <source>
        <dbReference type="ARBA" id="ARBA00022450"/>
    </source>
</evidence>
<keyword evidence="3" id="KW-0732">Signal</keyword>
<dbReference type="OrthoDB" id="429813at2759"/>
<evidence type="ECO:0000256" key="3">
    <source>
        <dbReference type="SAM" id="SignalP"/>
    </source>
</evidence>
<keyword evidence="1" id="KW-0596">Phosphopantetheine</keyword>
<evidence type="ECO:0000313" key="4">
    <source>
        <dbReference type="EMBL" id="EME40824.1"/>
    </source>
</evidence>
<dbReference type="Gene3D" id="3.40.50.720">
    <property type="entry name" value="NAD(P)-binding Rossmann-like Domain"/>
    <property type="match status" value="1"/>
</dbReference>
<proteinExistence type="predicted"/>
<protein>
    <submittedName>
        <fullName evidence="4">Uncharacterized protein</fullName>
    </submittedName>
</protein>
<evidence type="ECO:0000313" key="5">
    <source>
        <dbReference type="Proteomes" id="UP000016933"/>
    </source>
</evidence>